<proteinExistence type="predicted"/>
<feature type="compositionally biased region" description="Gly residues" evidence="1">
    <location>
        <begin position="205"/>
        <end position="215"/>
    </location>
</feature>
<dbReference type="Gene3D" id="1.20.1280.50">
    <property type="match status" value="1"/>
</dbReference>
<evidence type="ECO:0000259" key="2">
    <source>
        <dbReference type="SMART" id="SM00256"/>
    </source>
</evidence>
<dbReference type="SMART" id="SM00256">
    <property type="entry name" value="FBOX"/>
    <property type="match status" value="1"/>
</dbReference>
<dbReference type="InterPro" id="IPR032675">
    <property type="entry name" value="LRR_dom_sf"/>
</dbReference>
<evidence type="ECO:0000256" key="1">
    <source>
        <dbReference type="SAM" id="MobiDB-lite"/>
    </source>
</evidence>
<sequence length="1024" mass="112219">MADGRMKAVVDDDSSMDGDDEIGRADEDEEEYDKLELELSIGRWGWKGGMPMDGGRREWFPQMDQNVGSSRFFERQAAARQAFPHRQPVADPALRFWGEDLVATPFARVGPAGLIRLDDETILETERAMSDRERDNQHKRPKVLASLEACDYAAASSSGAEVSSQQATGEYTIQGSSVLSDIEMASYLSLSSNDDGDGRPRESNDGGGADGGGGRNIEDVEVRMDLTDDLLHLIFSFLGQKDLCRAGATCKQWLVASTHEDFWRCLKFVNTGISQQNFVAICRRYPNATELNMSGIPNADVLVMEAMTSLRHLETLILDKGQLGDAFFHALTDCPALTNLKISDASLGNGIQEITVYHDRLRDLQIWKCRALRISVRCPQLQTLSLKRTSMAHALLSCPQLHELDLSSCHKLSDAVIRSAATSCPLLASLDMSSCSCVSDETLREIAFACPNLCILDASNCPNISFESVRLPMLIDLKLQSCEGITSASMSAISHSRMLEALQLDNCALLTSISLDLPHLRNISLVHLRKFVDLNLRSPVLSCINVSRCSALHRISITSNSLQKLALQKQESLATLSLQCHNLQEVDLTECESLTNSICEVFSDGGGCPMLRSLVLDNCESLSTIGLNSSSLVSLSLAGCRGMTFLELSCPNLQKINLDGCDHLERASFCPVGLESLNLGICPKLSILRIEAPKMSNLELKGCGVLSQASINCPLLTSLDASFCRQLVDDSLSMTAASCPHIESLILSSCLSIGFGGLSSLHWLRRLTLLDLSYTFLMNLRPVFDTCSQLTTLKLSACKYLIDSSLDALYKEGALPALCELDLSYSSIGQSAITELLACCTNLVHVNLNGCANMHELVWGSNDFHSLEMPNDVCPPNLMFLKKDNEAFRKSEHLLETLNCTGCPNIKKVLIPTMAHCFHVFKINLNLSANLKEVDLACFNLSTLNLSNCSSLEILKLDCPKLTNLQLLACNMLAVEEVEVAVSNCTMLETLNVHSCPKINAEDIGRLRVVCPSLKRIQSGQPMQ</sequence>
<feature type="region of interest" description="Disordered" evidence="1">
    <location>
        <begin position="1"/>
        <end position="31"/>
    </location>
</feature>
<comment type="caution">
    <text evidence="3">The sequence shown here is derived from an EMBL/GenBank/DDBJ whole genome shotgun (WGS) entry which is preliminary data.</text>
</comment>
<dbReference type="PANTHER" id="PTHR34709:SF57">
    <property type="entry name" value="F-BOX DOMAIN-CONTAINING PROTEIN"/>
    <property type="match status" value="1"/>
</dbReference>
<keyword evidence="4" id="KW-1185">Reference proteome</keyword>
<dbReference type="InterPro" id="IPR001810">
    <property type="entry name" value="F-box_dom"/>
</dbReference>
<accession>A0A8K0I9Q1</accession>
<evidence type="ECO:0000313" key="3">
    <source>
        <dbReference type="EMBL" id="KAG1342646.1"/>
    </source>
</evidence>
<organism evidence="3 4">
    <name type="scientific">Cocos nucifera</name>
    <name type="common">Coconut palm</name>
    <dbReference type="NCBI Taxonomy" id="13894"/>
    <lineage>
        <taxon>Eukaryota</taxon>
        <taxon>Viridiplantae</taxon>
        <taxon>Streptophyta</taxon>
        <taxon>Embryophyta</taxon>
        <taxon>Tracheophyta</taxon>
        <taxon>Spermatophyta</taxon>
        <taxon>Magnoliopsida</taxon>
        <taxon>Liliopsida</taxon>
        <taxon>Arecaceae</taxon>
        <taxon>Arecoideae</taxon>
        <taxon>Cocoseae</taxon>
        <taxon>Attaleinae</taxon>
        <taxon>Cocos</taxon>
    </lineage>
</organism>
<protein>
    <submittedName>
        <fullName evidence="3">F-box/LRR-repeat protein 15</fullName>
    </submittedName>
</protein>
<dbReference type="Proteomes" id="UP000797356">
    <property type="component" value="Chromosome 5"/>
</dbReference>
<dbReference type="EMBL" id="CM017876">
    <property type="protein sequence ID" value="KAG1342646.1"/>
    <property type="molecule type" value="Genomic_DNA"/>
</dbReference>
<dbReference type="SUPFAM" id="SSF52047">
    <property type="entry name" value="RNI-like"/>
    <property type="match status" value="3"/>
</dbReference>
<feature type="domain" description="F-box" evidence="2">
    <location>
        <begin position="226"/>
        <end position="266"/>
    </location>
</feature>
<dbReference type="Gene3D" id="3.80.10.10">
    <property type="entry name" value="Ribonuclease Inhibitor"/>
    <property type="match status" value="4"/>
</dbReference>
<gene>
    <name evidence="3" type="ORF">COCNU_05G008750</name>
</gene>
<dbReference type="InterPro" id="IPR006553">
    <property type="entry name" value="Leu-rich_rpt_Cys-con_subtyp"/>
</dbReference>
<reference evidence="3" key="1">
    <citation type="journal article" date="2017" name="Gigascience">
        <title>The genome draft of coconut (Cocos nucifera).</title>
        <authorList>
            <person name="Xiao Y."/>
            <person name="Xu P."/>
            <person name="Fan H."/>
            <person name="Baudouin L."/>
            <person name="Xia W."/>
            <person name="Bocs S."/>
            <person name="Xu J."/>
            <person name="Li Q."/>
            <person name="Guo A."/>
            <person name="Zhou L."/>
            <person name="Li J."/>
            <person name="Wu Y."/>
            <person name="Ma Z."/>
            <person name="Armero A."/>
            <person name="Issali A.E."/>
            <person name="Liu N."/>
            <person name="Peng M."/>
            <person name="Yang Y."/>
        </authorList>
    </citation>
    <scope>NUCLEOTIDE SEQUENCE</scope>
    <source>
        <tissue evidence="3">Spear leaf of Hainan Tall coconut</tissue>
    </source>
</reference>
<dbReference type="SMART" id="SM00367">
    <property type="entry name" value="LRR_CC"/>
    <property type="match status" value="14"/>
</dbReference>
<dbReference type="InterPro" id="IPR055411">
    <property type="entry name" value="LRR_FXL15/At3g58940/PEG3-like"/>
</dbReference>
<dbReference type="Pfam" id="PF12937">
    <property type="entry name" value="F-box-like"/>
    <property type="match status" value="1"/>
</dbReference>
<dbReference type="PANTHER" id="PTHR34709">
    <property type="entry name" value="OS10G0396666 PROTEIN"/>
    <property type="match status" value="1"/>
</dbReference>
<dbReference type="Pfam" id="PF24758">
    <property type="entry name" value="LRR_At5g56370"/>
    <property type="match status" value="1"/>
</dbReference>
<dbReference type="InterPro" id="IPR055312">
    <property type="entry name" value="FBL15-like"/>
</dbReference>
<feature type="compositionally biased region" description="Acidic residues" evidence="1">
    <location>
        <begin position="11"/>
        <end position="31"/>
    </location>
</feature>
<feature type="compositionally biased region" description="Basic and acidic residues" evidence="1">
    <location>
        <begin position="1"/>
        <end position="10"/>
    </location>
</feature>
<evidence type="ECO:0000313" key="4">
    <source>
        <dbReference type="Proteomes" id="UP000797356"/>
    </source>
</evidence>
<dbReference type="SUPFAM" id="SSF81383">
    <property type="entry name" value="F-box domain"/>
    <property type="match status" value="1"/>
</dbReference>
<name>A0A8K0I9Q1_COCNU</name>
<reference evidence="3" key="2">
    <citation type="submission" date="2019-07" db="EMBL/GenBank/DDBJ databases">
        <authorList>
            <person name="Yang Y."/>
            <person name="Bocs S."/>
            <person name="Baudouin L."/>
        </authorList>
    </citation>
    <scope>NUCLEOTIDE SEQUENCE</scope>
    <source>
        <tissue evidence="3">Spear leaf of Hainan Tall coconut</tissue>
    </source>
</reference>
<dbReference type="OrthoDB" id="550575at2759"/>
<dbReference type="AlphaFoldDB" id="A0A8K0I9Q1"/>
<dbReference type="FunFam" id="3.80.10.10:FF:000357">
    <property type="entry name" value="F-box/LRR-repeat protein 15"/>
    <property type="match status" value="1"/>
</dbReference>
<dbReference type="InterPro" id="IPR036047">
    <property type="entry name" value="F-box-like_dom_sf"/>
</dbReference>
<feature type="region of interest" description="Disordered" evidence="1">
    <location>
        <begin position="190"/>
        <end position="216"/>
    </location>
</feature>